<comment type="caution">
    <text evidence="1">The sequence shown here is derived from an EMBL/GenBank/DDBJ whole genome shotgun (WGS) entry which is preliminary data.</text>
</comment>
<name>A0ABS7VGL6_9GAMM</name>
<proteinExistence type="predicted"/>
<gene>
    <name evidence="1" type="ORF">LA374_20395</name>
</gene>
<reference evidence="1 2" key="1">
    <citation type="submission" date="2021-09" db="EMBL/GenBank/DDBJ databases">
        <title>Aeromonas schubertii isolated from Asian sea bass.</title>
        <authorList>
            <person name="Pinpimai K."/>
        </authorList>
    </citation>
    <scope>NUCLEOTIDE SEQUENCE [LARGE SCALE GENOMIC DNA]</scope>
    <source>
        <strain evidence="1 2">CHULA2021a</strain>
    </source>
</reference>
<accession>A0ABS7VGL6</accession>
<organism evidence="1 2">
    <name type="scientific">Aeromonas schubertii</name>
    <dbReference type="NCBI Taxonomy" id="652"/>
    <lineage>
        <taxon>Bacteria</taxon>
        <taxon>Pseudomonadati</taxon>
        <taxon>Pseudomonadota</taxon>
        <taxon>Gammaproteobacteria</taxon>
        <taxon>Aeromonadales</taxon>
        <taxon>Aeromonadaceae</taxon>
        <taxon>Aeromonas</taxon>
    </lineage>
</organism>
<sequence>MRRFSQLTAPQSRMSEAALLACSLRSTCEANTERFDYADLAALLVPLSHQLDELEVLCAGCELDAVAEQSNRYISALQKLLWGCQGHTEPCVLAELISPVADALDAAELTYRRADA</sequence>
<protein>
    <submittedName>
        <fullName evidence="1">Uncharacterized protein</fullName>
    </submittedName>
</protein>
<dbReference type="RefSeq" id="WP_224163802.1">
    <property type="nucleotide sequence ID" value="NZ_JAIRBT010000065.1"/>
</dbReference>
<dbReference type="Proteomes" id="UP000774958">
    <property type="component" value="Unassembled WGS sequence"/>
</dbReference>
<evidence type="ECO:0000313" key="2">
    <source>
        <dbReference type="Proteomes" id="UP000774958"/>
    </source>
</evidence>
<dbReference type="EMBL" id="JAIRBT010000065">
    <property type="protein sequence ID" value="MBZ6068545.1"/>
    <property type="molecule type" value="Genomic_DNA"/>
</dbReference>
<evidence type="ECO:0000313" key="1">
    <source>
        <dbReference type="EMBL" id="MBZ6068545.1"/>
    </source>
</evidence>
<keyword evidence="2" id="KW-1185">Reference proteome</keyword>